<evidence type="ECO:0000313" key="2">
    <source>
        <dbReference type="EMBL" id="CDP37143.1"/>
    </source>
</evidence>
<organism evidence="2">
    <name type="scientific">Blastobotrys adeninivorans</name>
    <name type="common">Yeast</name>
    <name type="synonym">Arxula adeninivorans</name>
    <dbReference type="NCBI Taxonomy" id="409370"/>
    <lineage>
        <taxon>Eukaryota</taxon>
        <taxon>Fungi</taxon>
        <taxon>Dikarya</taxon>
        <taxon>Ascomycota</taxon>
        <taxon>Saccharomycotina</taxon>
        <taxon>Dipodascomycetes</taxon>
        <taxon>Dipodascales</taxon>
        <taxon>Trichomonascaceae</taxon>
        <taxon>Blastobotrys</taxon>
    </lineage>
</organism>
<reference evidence="2" key="2">
    <citation type="submission" date="2014-06" db="EMBL/GenBank/DDBJ databases">
        <title>The complete genome of Blastobotrys (Arxula) adeninivorans LS3 - a yeast of biotechnological interest.</title>
        <authorList>
            <person name="Kunze G."/>
            <person name="Gaillardin C."/>
            <person name="Czernicka M."/>
            <person name="Durrens P."/>
            <person name="Martin T."/>
            <person name="Boer E."/>
            <person name="Gabaldon T."/>
            <person name="Cruz J."/>
            <person name="Talla E."/>
            <person name="Marck C."/>
            <person name="Goffeau A."/>
            <person name="Barbe V."/>
            <person name="Baret P."/>
            <person name="Baronian K."/>
            <person name="Beier S."/>
            <person name="Bleykasten C."/>
            <person name="Bode R."/>
            <person name="Casaregola S."/>
            <person name="Despons L."/>
            <person name="Fairhead C."/>
            <person name="Giersberg M."/>
            <person name="Gierski P."/>
            <person name="Hahnel U."/>
            <person name="Hartmann A."/>
            <person name="Jankowska D."/>
            <person name="Jubin C."/>
            <person name="Jung P."/>
            <person name="Lafontaine I."/>
            <person name="Leh-Louis V."/>
            <person name="Lemaire M."/>
            <person name="Marcet-Houben M."/>
            <person name="Mascher M."/>
            <person name="Morel G."/>
            <person name="Richard G.-F."/>
            <person name="Riechen J."/>
            <person name="Sacerdot C."/>
            <person name="Sarkar A."/>
            <person name="Savel G."/>
            <person name="Schacherer J."/>
            <person name="Sherman D."/>
            <person name="Straub M.-L."/>
            <person name="Stein N."/>
            <person name="Thierry A."/>
            <person name="Trautwein-Schult A."/>
            <person name="Westhof E."/>
            <person name="Worch S."/>
            <person name="Dujon B."/>
            <person name="Souciet J.-L."/>
            <person name="Wincker P."/>
            <person name="Scholz U."/>
            <person name="Neuveglise N."/>
        </authorList>
    </citation>
    <scope>NUCLEOTIDE SEQUENCE</scope>
    <source>
        <strain evidence="2">LS3</strain>
    </source>
</reference>
<dbReference type="EMBL" id="HG937694">
    <property type="protein sequence ID" value="CDP37143.1"/>
    <property type="molecule type" value="Genomic_DNA"/>
</dbReference>
<proteinExistence type="predicted"/>
<accession>A0A060T878</accession>
<sequence length="164" mass="18255">MQLLLSFLLLSIAHVCLGQSTFALKVSSTDDSLNGKYLAPLYQDEHMSYGYFVDTPGALFYLDNGDMKMVSADGARVRIDVDGDLASLVQISSFVERGGDFSLGDNNNLELDGVDYFFMACNNTELVTPRQYPEWILAYYTPYINHDWCVASTHVYAEFMGAGP</sequence>
<keyword evidence="1" id="KW-0732">Signal</keyword>
<dbReference type="AlphaFoldDB" id="A0A060T878"/>
<evidence type="ECO:0000256" key="1">
    <source>
        <dbReference type="SAM" id="SignalP"/>
    </source>
</evidence>
<reference evidence="2" key="1">
    <citation type="submission" date="2014-02" db="EMBL/GenBank/DDBJ databases">
        <authorList>
            <person name="Genoscope - CEA"/>
        </authorList>
    </citation>
    <scope>NUCLEOTIDE SEQUENCE</scope>
    <source>
        <strain evidence="2">LS3</strain>
    </source>
</reference>
<feature type="signal peptide" evidence="1">
    <location>
        <begin position="1"/>
        <end position="18"/>
    </location>
</feature>
<gene>
    <name evidence="2" type="ORF">GNLVRS02_ARAD1D04752g</name>
</gene>
<protein>
    <submittedName>
        <fullName evidence="2">ARAD1D04752p</fullName>
    </submittedName>
</protein>
<feature type="chain" id="PRO_5001588023" evidence="1">
    <location>
        <begin position="19"/>
        <end position="164"/>
    </location>
</feature>
<name>A0A060T878_BLAAD</name>